<evidence type="ECO:0000259" key="17">
    <source>
        <dbReference type="PROSITE" id="PS51203"/>
    </source>
</evidence>
<evidence type="ECO:0000256" key="8">
    <source>
        <dbReference type="ARBA" id="ARBA00022832"/>
    </source>
</evidence>
<dbReference type="Pfam" id="PF04387">
    <property type="entry name" value="PTPLA"/>
    <property type="match status" value="1"/>
</dbReference>
<keyword evidence="6 16" id="KW-0812">Transmembrane</keyword>
<feature type="transmembrane region" description="Helical" evidence="16">
    <location>
        <begin position="229"/>
        <end position="247"/>
    </location>
</feature>
<evidence type="ECO:0000256" key="2">
    <source>
        <dbReference type="ARBA" id="ARBA00005194"/>
    </source>
</evidence>
<evidence type="ECO:0000256" key="13">
    <source>
        <dbReference type="ARBA" id="ARBA00023160"/>
    </source>
</evidence>
<dbReference type="GO" id="GO:0005789">
    <property type="term" value="C:endoplasmic reticulum membrane"/>
    <property type="evidence" value="ECO:0007669"/>
    <property type="project" value="UniProtKB-SubCell"/>
</dbReference>
<comment type="subcellular location">
    <subcellularLocation>
        <location evidence="1 16">Endoplasmic reticulum membrane</location>
        <topology evidence="1 16">Multi-pass membrane protein</topology>
    </subcellularLocation>
</comment>
<keyword evidence="11 16" id="KW-0443">Lipid metabolism</keyword>
<keyword evidence="8 16" id="KW-0276">Fatty acid metabolism</keyword>
<keyword evidence="12 16" id="KW-0472">Membrane</keyword>
<organism evidence="18">
    <name type="scientific">Clastoptera arizonana</name>
    <name type="common">Arizona spittle bug</name>
    <dbReference type="NCBI Taxonomy" id="38151"/>
    <lineage>
        <taxon>Eukaryota</taxon>
        <taxon>Metazoa</taxon>
        <taxon>Ecdysozoa</taxon>
        <taxon>Arthropoda</taxon>
        <taxon>Hexapoda</taxon>
        <taxon>Insecta</taxon>
        <taxon>Pterygota</taxon>
        <taxon>Neoptera</taxon>
        <taxon>Paraneoptera</taxon>
        <taxon>Hemiptera</taxon>
        <taxon>Auchenorrhyncha</taxon>
        <taxon>Cercopoidea</taxon>
        <taxon>Clastopteridae</taxon>
        <taxon>Clastoptera</taxon>
    </lineage>
</organism>
<dbReference type="EMBL" id="GEDC01024959">
    <property type="protein sequence ID" value="JAS12339.1"/>
    <property type="molecule type" value="Transcribed_RNA"/>
</dbReference>
<evidence type="ECO:0000256" key="6">
    <source>
        <dbReference type="ARBA" id="ARBA00022692"/>
    </source>
</evidence>
<dbReference type="GO" id="GO:0042761">
    <property type="term" value="P:very long-chain fatty acid biosynthetic process"/>
    <property type="evidence" value="ECO:0007669"/>
    <property type="project" value="TreeGrafter"/>
</dbReference>
<dbReference type="UniPathway" id="UPA00094"/>
<evidence type="ECO:0000256" key="11">
    <source>
        <dbReference type="ARBA" id="ARBA00023098"/>
    </source>
</evidence>
<dbReference type="EC" id="4.2.1.134" evidence="4 16"/>
<dbReference type="GO" id="GO:0030497">
    <property type="term" value="P:fatty acid elongation"/>
    <property type="evidence" value="ECO:0007669"/>
    <property type="project" value="TreeGrafter"/>
</dbReference>
<evidence type="ECO:0000256" key="14">
    <source>
        <dbReference type="ARBA" id="ARBA00023239"/>
    </source>
</evidence>
<evidence type="ECO:0000256" key="4">
    <source>
        <dbReference type="ARBA" id="ARBA00013122"/>
    </source>
</evidence>
<evidence type="ECO:0000256" key="10">
    <source>
        <dbReference type="ARBA" id="ARBA00023054"/>
    </source>
</evidence>
<dbReference type="GO" id="GO:0102158">
    <property type="term" value="F:very-long-chain (3R)-3-hydroxyacyl-CoA dehydratase activity"/>
    <property type="evidence" value="ECO:0007669"/>
    <property type="project" value="UniProtKB-EC"/>
</dbReference>
<keyword evidence="9 16" id="KW-1133">Transmembrane helix</keyword>
<keyword evidence="13 16" id="KW-0275">Fatty acid biosynthesis</keyword>
<dbReference type="InterPro" id="IPR008978">
    <property type="entry name" value="HSP20-like_chaperone"/>
</dbReference>
<feature type="transmembrane region" description="Helical" evidence="16">
    <location>
        <begin position="259"/>
        <end position="276"/>
    </location>
</feature>
<dbReference type="EMBL" id="GEDC01029808">
    <property type="protein sequence ID" value="JAS07490.1"/>
    <property type="molecule type" value="Transcribed_RNA"/>
</dbReference>
<evidence type="ECO:0000313" key="18">
    <source>
        <dbReference type="EMBL" id="JAS07490.1"/>
    </source>
</evidence>
<keyword evidence="7 16" id="KW-0256">Endoplasmic reticulum</keyword>
<evidence type="ECO:0000256" key="5">
    <source>
        <dbReference type="ARBA" id="ARBA00022516"/>
    </source>
</evidence>
<dbReference type="PANTHER" id="PTHR11035:SF35">
    <property type="entry name" value="VERY-LONG-CHAIN (3R)-3-HYDROXYACYL-COA DEHYDRATASE"/>
    <property type="match status" value="1"/>
</dbReference>
<comment type="similarity">
    <text evidence="15">Belongs to the p23/wos2 family.</text>
</comment>
<evidence type="ECO:0000313" key="20">
    <source>
        <dbReference type="EMBL" id="JAS34199.1"/>
    </source>
</evidence>
<dbReference type="InterPro" id="IPR007052">
    <property type="entry name" value="CS_dom"/>
</dbReference>
<feature type="transmembrane region" description="Helical" evidence="16">
    <location>
        <begin position="337"/>
        <end position="359"/>
    </location>
</feature>
<dbReference type="CDD" id="cd06465">
    <property type="entry name" value="p23_hB-ind1_like"/>
    <property type="match status" value="1"/>
</dbReference>
<dbReference type="PROSITE" id="PS51203">
    <property type="entry name" value="CS"/>
    <property type="match status" value="1"/>
</dbReference>
<proteinExistence type="inferred from homology"/>
<keyword evidence="5 16" id="KW-0444">Lipid biosynthesis</keyword>
<evidence type="ECO:0000256" key="1">
    <source>
        <dbReference type="ARBA" id="ARBA00004477"/>
    </source>
</evidence>
<comment type="catalytic activity">
    <reaction evidence="16">
        <text>a very-long-chain (3R)-3-hydroxyacyl-CoA = a very-long-chain (2E)-enoyl-CoA + H2O</text>
        <dbReference type="Rhea" id="RHEA:45812"/>
        <dbReference type="ChEBI" id="CHEBI:15377"/>
        <dbReference type="ChEBI" id="CHEBI:83728"/>
        <dbReference type="ChEBI" id="CHEBI:85440"/>
        <dbReference type="EC" id="4.2.1.134"/>
    </reaction>
</comment>
<dbReference type="InterPro" id="IPR007482">
    <property type="entry name" value="Tyr_Pase-like_PTPLA"/>
</dbReference>
<name>A0A1B6C2M9_9HEMI</name>
<feature type="transmembrane region" description="Helical" evidence="16">
    <location>
        <begin position="296"/>
        <end position="316"/>
    </location>
</feature>
<evidence type="ECO:0000256" key="7">
    <source>
        <dbReference type="ARBA" id="ARBA00022824"/>
    </source>
</evidence>
<dbReference type="SUPFAM" id="SSF49764">
    <property type="entry name" value="HSP20-like chaperones"/>
    <property type="match status" value="1"/>
</dbReference>
<keyword evidence="10" id="KW-0175">Coiled coil</keyword>
<evidence type="ECO:0000256" key="16">
    <source>
        <dbReference type="RuleBase" id="RU363109"/>
    </source>
</evidence>
<dbReference type="Gene3D" id="2.60.40.790">
    <property type="match status" value="1"/>
</dbReference>
<dbReference type="EMBL" id="GEDC01003099">
    <property type="protein sequence ID" value="JAS34199.1"/>
    <property type="molecule type" value="Transcribed_RNA"/>
</dbReference>
<feature type="domain" description="CS" evidence="17">
    <location>
        <begin position="5"/>
        <end position="98"/>
    </location>
</feature>
<evidence type="ECO:0000256" key="15">
    <source>
        <dbReference type="ARBA" id="ARBA00025733"/>
    </source>
</evidence>
<comment type="function">
    <text evidence="16">Catalyzes the third of the four reactions of the long-chain fatty acids elongation cycle. This endoplasmic reticulum-bound enzymatic process, allows the addition of two carbons to the chain of long- and very long-chain fatty acids/VLCFAs per cycle. This enzyme catalyzes the dehydration of the 3-hydroxyacyl-CoA intermediate into trans-2,3-enoyl-CoA, within each cycle of fatty acid elongation. Thereby, it participates to the production of VLCFAs of different chain lengths that are involved in multiple biological processes as precursors of membrane lipids and lipid mediators.</text>
</comment>
<evidence type="ECO:0000313" key="19">
    <source>
        <dbReference type="EMBL" id="JAS12339.1"/>
    </source>
</evidence>
<gene>
    <name evidence="19" type="ORF">g.21605</name>
    <name evidence="18" type="ORF">g.21606</name>
    <name evidence="20" type="ORF">g.21608</name>
</gene>
<reference evidence="18" key="1">
    <citation type="submission" date="2015-12" db="EMBL/GenBank/DDBJ databases">
        <title>De novo transcriptome assembly of four potential Pierce s Disease insect vectors from Arizona vineyards.</title>
        <authorList>
            <person name="Tassone E.E."/>
        </authorList>
    </citation>
    <scope>NUCLEOTIDE SEQUENCE</scope>
</reference>
<dbReference type="PANTHER" id="PTHR11035">
    <property type="entry name" value="VERY-LONG-CHAIN (3R)-3-HYDROXYACYL-COA DEHYDRATASE"/>
    <property type="match status" value="1"/>
</dbReference>
<accession>A0A1B6C2M9</accession>
<evidence type="ECO:0000256" key="12">
    <source>
        <dbReference type="ARBA" id="ARBA00023136"/>
    </source>
</evidence>
<evidence type="ECO:0000256" key="9">
    <source>
        <dbReference type="ARBA" id="ARBA00022989"/>
    </source>
</evidence>
<sequence>MPMDMLSPFVFWAQDANYLYLKVDLKDIKKNTIKLNNEELDMEAYGIGGHGPSVYNVKLKFFNNIIASDTKKRQLRITPQGVQFTLKKAENKWWPRLLESARKPAWVKIDFDKWMNEDDEDDIMMENTYKNGDARDIVEDFPELYEKLNKDEFGYRKEEIKKVYLAFYNLFQCVFFTYVLVVMTVRYAKEGPDSMEGTYDAVGPVLKFCQLLQYLEVMHPMFGYTKGSIMMPFLQITGRVWILFGMIDSEPRMQTKPVVFYLFFIWVLIEVIRYPYYLGELYKVNVGFLTWLRYSIWIPLYPLGILCEGIIILRNIPYFEETQKFSVSMPNRWNFTFHTPTFMKLHLLLLFFPGMYIMMSHMYRSRLKKIGPKKWKKNFE</sequence>
<protein>
    <recommendedName>
        <fullName evidence="4 16">Very-long-chain (3R)-3-hydroxyacyl-CoA dehydratase</fullName>
        <ecNumber evidence="4 16">4.2.1.134</ecNumber>
    </recommendedName>
</protein>
<feature type="transmembrane region" description="Helical" evidence="16">
    <location>
        <begin position="163"/>
        <end position="185"/>
    </location>
</feature>
<comment type="pathway">
    <text evidence="2 16">Lipid metabolism; fatty acid biosynthesis.</text>
</comment>
<dbReference type="GO" id="GO:0030148">
    <property type="term" value="P:sphingolipid biosynthetic process"/>
    <property type="evidence" value="ECO:0007669"/>
    <property type="project" value="TreeGrafter"/>
</dbReference>
<evidence type="ECO:0000256" key="3">
    <source>
        <dbReference type="ARBA" id="ARBA00007811"/>
    </source>
</evidence>
<comment type="similarity">
    <text evidence="3 16">Belongs to the very long-chain fatty acids dehydratase HACD family.</text>
</comment>
<keyword evidence="14 16" id="KW-0456">Lyase</keyword>
<dbReference type="FunFam" id="2.60.40.790:FF:000013">
    <property type="entry name" value="Very-long-chain (3R)-3-hydroxyacyl-CoA dehydratase"/>
    <property type="match status" value="1"/>
</dbReference>
<dbReference type="AlphaFoldDB" id="A0A1B6C2M9"/>